<organism evidence="2">
    <name type="scientific">viral metagenome</name>
    <dbReference type="NCBI Taxonomy" id="1070528"/>
    <lineage>
        <taxon>unclassified sequences</taxon>
        <taxon>metagenomes</taxon>
        <taxon>organismal metagenomes</taxon>
    </lineage>
</organism>
<dbReference type="EMBL" id="MT141383">
    <property type="protein sequence ID" value="QJA59762.1"/>
    <property type="molecule type" value="Genomic_DNA"/>
</dbReference>
<proteinExistence type="predicted"/>
<dbReference type="AlphaFoldDB" id="A0A6M3K4I8"/>
<dbReference type="EMBL" id="MT142231">
    <property type="protein sequence ID" value="QJA76561.1"/>
    <property type="molecule type" value="Genomic_DNA"/>
</dbReference>
<name>A0A6M3K4I8_9ZZZZ</name>
<sequence length="191" mass="21579">MPAIPKNIDWDAIEREYRTAQFSNREIAYQFGCSHTAIQKRAKKYGWKQDLSNRVKEAVSRKAVSIVANLDKDATDDEIVDVVSDRAVEALELQRKDIQALRQTEQRLLKELEDGPTKLYLAQYQGKIVEKVVGLTVSEQSVAVANLAAVQHKRIALERQALGIDSDGRRADPVDEITINFKSPEDKNTDE</sequence>
<evidence type="ECO:0000313" key="1">
    <source>
        <dbReference type="EMBL" id="QJA59762.1"/>
    </source>
</evidence>
<gene>
    <name evidence="2" type="ORF">MM415A01485_0016</name>
    <name evidence="1" type="ORF">MM415B01236_0021</name>
</gene>
<dbReference type="Gene3D" id="1.10.10.60">
    <property type="entry name" value="Homeodomain-like"/>
    <property type="match status" value="1"/>
</dbReference>
<reference evidence="2" key="1">
    <citation type="submission" date="2020-03" db="EMBL/GenBank/DDBJ databases">
        <title>The deep terrestrial virosphere.</title>
        <authorList>
            <person name="Holmfeldt K."/>
            <person name="Nilsson E."/>
            <person name="Simone D."/>
            <person name="Lopez-Fernandez M."/>
            <person name="Wu X."/>
            <person name="de Brujin I."/>
            <person name="Lundin D."/>
            <person name="Andersson A."/>
            <person name="Bertilsson S."/>
            <person name="Dopson M."/>
        </authorList>
    </citation>
    <scope>NUCLEOTIDE SEQUENCE</scope>
    <source>
        <strain evidence="2">MM415A01485</strain>
        <strain evidence="1">MM415B01236</strain>
    </source>
</reference>
<evidence type="ECO:0000313" key="2">
    <source>
        <dbReference type="EMBL" id="QJA76561.1"/>
    </source>
</evidence>
<accession>A0A6M3K4I8</accession>
<protein>
    <submittedName>
        <fullName evidence="2">Putative terminase</fullName>
    </submittedName>
</protein>